<evidence type="ECO:0000256" key="1">
    <source>
        <dbReference type="ARBA" id="ARBA00023015"/>
    </source>
</evidence>
<evidence type="ECO:0000256" key="3">
    <source>
        <dbReference type="ARBA" id="ARBA00023163"/>
    </source>
</evidence>
<dbReference type="OrthoDB" id="8904061at2"/>
<dbReference type="SUPFAM" id="SSF46785">
    <property type="entry name" value="Winged helix' DNA-binding domain"/>
    <property type="match status" value="1"/>
</dbReference>
<name>A0A385Z8D5_9PSED</name>
<evidence type="ECO:0000256" key="2">
    <source>
        <dbReference type="ARBA" id="ARBA00023125"/>
    </source>
</evidence>
<dbReference type="PROSITE" id="PS51118">
    <property type="entry name" value="HTH_HXLR"/>
    <property type="match status" value="1"/>
</dbReference>
<dbReference type="InterPro" id="IPR036390">
    <property type="entry name" value="WH_DNA-bd_sf"/>
</dbReference>
<dbReference type="InterPro" id="IPR036388">
    <property type="entry name" value="WH-like_DNA-bd_sf"/>
</dbReference>
<sequence length="93" mass="10091">MALLELLGQKWALRILWELRDGALSSRALRTAAGNISPTVLQARVNDLRDAGLIVLGDQGYSLTLLGVELQGAFAPLYQFAGRWADALKQDAP</sequence>
<dbReference type="InterPro" id="IPR002577">
    <property type="entry name" value="HTH_HxlR"/>
</dbReference>
<evidence type="ECO:0000313" key="6">
    <source>
        <dbReference type="Proteomes" id="UP000265560"/>
    </source>
</evidence>
<dbReference type="Pfam" id="PF01638">
    <property type="entry name" value="HxlR"/>
    <property type="match status" value="1"/>
</dbReference>
<dbReference type="EMBL" id="CP032419">
    <property type="protein sequence ID" value="AYC35021.1"/>
    <property type="molecule type" value="Genomic_DNA"/>
</dbReference>
<evidence type="ECO:0000313" key="5">
    <source>
        <dbReference type="EMBL" id="AYC35021.1"/>
    </source>
</evidence>
<dbReference type="Proteomes" id="UP000265560">
    <property type="component" value="Chromosome"/>
</dbReference>
<dbReference type="Gene3D" id="1.10.10.10">
    <property type="entry name" value="Winged helix-like DNA-binding domain superfamily/Winged helix DNA-binding domain"/>
    <property type="match status" value="1"/>
</dbReference>
<gene>
    <name evidence="5" type="ORF">D3880_05170</name>
</gene>
<keyword evidence="2" id="KW-0238">DNA-binding</keyword>
<feature type="domain" description="HTH hxlR-type" evidence="4">
    <location>
        <begin position="1"/>
        <end position="89"/>
    </location>
</feature>
<keyword evidence="6" id="KW-1185">Reference proteome</keyword>
<accession>A0A385Z8D5</accession>
<keyword evidence="3" id="KW-0804">Transcription</keyword>
<reference evidence="6" key="1">
    <citation type="submission" date="2018-09" db="EMBL/GenBank/DDBJ databases">
        <authorList>
            <person name="Zhu H."/>
        </authorList>
    </citation>
    <scope>NUCLEOTIDE SEQUENCE [LARGE SCALE GENOMIC DNA]</scope>
    <source>
        <strain evidence="6">K2W31S-8</strain>
    </source>
</reference>
<evidence type="ECO:0000259" key="4">
    <source>
        <dbReference type="PROSITE" id="PS51118"/>
    </source>
</evidence>
<protein>
    <submittedName>
        <fullName evidence="5">Transcriptional regulator</fullName>
    </submittedName>
</protein>
<dbReference type="PANTHER" id="PTHR33204">
    <property type="entry name" value="TRANSCRIPTIONAL REGULATOR, MARR FAMILY"/>
    <property type="match status" value="1"/>
</dbReference>
<dbReference type="PANTHER" id="PTHR33204:SF37">
    <property type="entry name" value="HTH-TYPE TRANSCRIPTIONAL REGULATOR YODB"/>
    <property type="match status" value="1"/>
</dbReference>
<dbReference type="GO" id="GO:0003677">
    <property type="term" value="F:DNA binding"/>
    <property type="evidence" value="ECO:0007669"/>
    <property type="project" value="UniProtKB-KW"/>
</dbReference>
<proteinExistence type="predicted"/>
<dbReference type="KEGG" id="pcav:D3880_05170"/>
<organism evidence="5 6">
    <name type="scientific">Pseudomonas cavernae</name>
    <dbReference type="NCBI Taxonomy" id="2320867"/>
    <lineage>
        <taxon>Bacteria</taxon>
        <taxon>Pseudomonadati</taxon>
        <taxon>Pseudomonadota</taxon>
        <taxon>Gammaproteobacteria</taxon>
        <taxon>Pseudomonadales</taxon>
        <taxon>Pseudomonadaceae</taxon>
        <taxon>Pseudomonas</taxon>
    </lineage>
</organism>
<keyword evidence="1" id="KW-0805">Transcription regulation</keyword>
<dbReference type="AlphaFoldDB" id="A0A385Z8D5"/>